<dbReference type="FunFam" id="1.10.10.10:FF:000009">
    <property type="entry name" value="LexA repressor"/>
    <property type="match status" value="1"/>
</dbReference>
<dbReference type="InterPro" id="IPR006200">
    <property type="entry name" value="LexA"/>
</dbReference>
<dbReference type="Gene3D" id="1.10.10.10">
    <property type="entry name" value="Winged helix-like DNA-binding domain superfamily/Winged helix DNA-binding domain"/>
    <property type="match status" value="1"/>
</dbReference>
<dbReference type="InterPro" id="IPR050077">
    <property type="entry name" value="LexA_repressor"/>
</dbReference>
<evidence type="ECO:0000256" key="6">
    <source>
        <dbReference type="ARBA" id="ARBA00022801"/>
    </source>
</evidence>
<keyword evidence="5 13" id="KW-0227">DNA damage</keyword>
<keyword evidence="18" id="KW-1185">Reference proteome</keyword>
<organism evidence="17 18">
    <name type="scientific">Slackia faecicanis</name>
    <dbReference type="NCBI Taxonomy" id="255723"/>
    <lineage>
        <taxon>Bacteria</taxon>
        <taxon>Bacillati</taxon>
        <taxon>Actinomycetota</taxon>
        <taxon>Coriobacteriia</taxon>
        <taxon>Eggerthellales</taxon>
        <taxon>Eggerthellaceae</taxon>
        <taxon>Slackia</taxon>
    </lineage>
</organism>
<dbReference type="GO" id="GO:0045892">
    <property type="term" value="P:negative regulation of DNA-templated transcription"/>
    <property type="evidence" value="ECO:0007669"/>
    <property type="project" value="UniProtKB-UniRule"/>
</dbReference>
<dbReference type="InterPro" id="IPR036286">
    <property type="entry name" value="LexA/Signal_pep-like_sf"/>
</dbReference>
<dbReference type="SUPFAM" id="SSF46785">
    <property type="entry name" value="Winged helix' DNA-binding domain"/>
    <property type="match status" value="1"/>
</dbReference>
<dbReference type="GO" id="GO:0009432">
    <property type="term" value="P:SOS response"/>
    <property type="evidence" value="ECO:0007669"/>
    <property type="project" value="UniProtKB-UniRule"/>
</dbReference>
<keyword evidence="3 13" id="KW-0678">Repressor</keyword>
<dbReference type="RefSeq" id="WP_123197497.1">
    <property type="nucleotide sequence ID" value="NZ_QICB01000001.1"/>
</dbReference>
<evidence type="ECO:0000256" key="8">
    <source>
        <dbReference type="ARBA" id="ARBA00023015"/>
    </source>
</evidence>
<evidence type="ECO:0000313" key="17">
    <source>
        <dbReference type="EMBL" id="RNL21657.1"/>
    </source>
</evidence>
<protein>
    <recommendedName>
        <fullName evidence="13">LexA repressor</fullName>
        <ecNumber evidence="13">3.4.21.88</ecNumber>
    </recommendedName>
</protein>
<evidence type="ECO:0000256" key="4">
    <source>
        <dbReference type="ARBA" id="ARBA00022705"/>
    </source>
</evidence>
<dbReference type="GO" id="GO:0004252">
    <property type="term" value="F:serine-type endopeptidase activity"/>
    <property type="evidence" value="ECO:0007669"/>
    <property type="project" value="UniProtKB-UniRule"/>
</dbReference>
<keyword evidence="7 13" id="KW-0068">Autocatalytic cleavage</keyword>
<dbReference type="InterPro" id="IPR011991">
    <property type="entry name" value="ArsR-like_HTH"/>
</dbReference>
<evidence type="ECO:0000256" key="3">
    <source>
        <dbReference type="ARBA" id="ARBA00022491"/>
    </source>
</evidence>
<evidence type="ECO:0000256" key="9">
    <source>
        <dbReference type="ARBA" id="ARBA00023125"/>
    </source>
</evidence>
<evidence type="ECO:0000256" key="13">
    <source>
        <dbReference type="HAMAP-Rule" id="MF_00015"/>
    </source>
</evidence>
<dbReference type="Pfam" id="PF01726">
    <property type="entry name" value="LexA_DNA_bind"/>
    <property type="match status" value="1"/>
</dbReference>
<keyword evidence="8 13" id="KW-0805">Transcription regulation</keyword>
<feature type="domain" description="Peptidase S24/S26A/S26B/S26C" evidence="15">
    <location>
        <begin position="106"/>
        <end position="219"/>
    </location>
</feature>
<sequence length="225" mass="24127">MAEAEIKNTKKITKKQKAVLDFIAKTIDETGIAPTVRDICDGLGLSSPSTVHVHLKTLEDKGLIHRDPLKSRCITIVGHERPAADDQAKNEPPVGAGAFANVVSLPVVGNVAAGLPILADQNITETIPLPTEIVGDSSSFLLKVRGDSMIEIGINDGDFVVVQEQPTANNGDVVVAIVEDGATVKTFYKEHDHVRLQPENSSMEPIIVRENVSIAGKVVAVFRRL</sequence>
<dbReference type="NCBIfam" id="TIGR00498">
    <property type="entry name" value="lexA"/>
    <property type="match status" value="1"/>
</dbReference>
<gene>
    <name evidence="13" type="primary">lexA</name>
    <name evidence="17" type="ORF">DMP07_02175</name>
</gene>
<dbReference type="AlphaFoldDB" id="A0A3N0AHP4"/>
<feature type="active site" description="For autocatalytic cleavage activity" evidence="13">
    <location>
        <position position="185"/>
    </location>
</feature>
<keyword evidence="10 13" id="KW-0804">Transcription</keyword>
<evidence type="ECO:0000256" key="12">
    <source>
        <dbReference type="ARBA" id="ARBA00023236"/>
    </source>
</evidence>
<dbReference type="EMBL" id="QICB01000001">
    <property type="protein sequence ID" value="RNL21657.1"/>
    <property type="molecule type" value="Genomic_DNA"/>
</dbReference>
<evidence type="ECO:0000259" key="16">
    <source>
        <dbReference type="Pfam" id="PF01726"/>
    </source>
</evidence>
<keyword evidence="12 13" id="KW-0742">SOS response</keyword>
<dbReference type="PANTHER" id="PTHR33516">
    <property type="entry name" value="LEXA REPRESSOR"/>
    <property type="match status" value="1"/>
</dbReference>
<keyword evidence="4 13" id="KW-0235">DNA replication</keyword>
<comment type="function">
    <text evidence="13">Represses a number of genes involved in the response to DNA damage (SOS response), including recA and lexA. In the presence of single-stranded DNA, RecA interacts with LexA causing an autocatalytic cleavage which disrupts the DNA-binding part of LexA, leading to derepression of the SOS regulon and eventually DNA repair.</text>
</comment>
<dbReference type="InterPro" id="IPR015927">
    <property type="entry name" value="Peptidase_S24_S26A/B/C"/>
</dbReference>
<dbReference type="InterPro" id="IPR036390">
    <property type="entry name" value="WH_DNA-bd_sf"/>
</dbReference>
<evidence type="ECO:0000256" key="14">
    <source>
        <dbReference type="RuleBase" id="RU003991"/>
    </source>
</evidence>
<dbReference type="SUPFAM" id="SSF51306">
    <property type="entry name" value="LexA/Signal peptidase"/>
    <property type="match status" value="1"/>
</dbReference>
<dbReference type="InterPro" id="IPR006197">
    <property type="entry name" value="Peptidase_S24_LexA"/>
</dbReference>
<feature type="DNA-binding region" description="H-T-H motif" evidence="13">
    <location>
        <begin position="36"/>
        <end position="56"/>
    </location>
</feature>
<keyword evidence="11 13" id="KW-0234">DNA repair</keyword>
<keyword evidence="9 13" id="KW-0238">DNA-binding</keyword>
<comment type="caution">
    <text evidence="17">The sequence shown here is derived from an EMBL/GenBank/DDBJ whole genome shotgun (WGS) entry which is preliminary data.</text>
</comment>
<keyword evidence="6 13" id="KW-0378">Hydrolase</keyword>
<evidence type="ECO:0000256" key="2">
    <source>
        <dbReference type="ARBA" id="ARBA00011738"/>
    </source>
</evidence>
<dbReference type="EC" id="3.4.21.88" evidence="13"/>
<dbReference type="GO" id="GO:0006281">
    <property type="term" value="P:DNA repair"/>
    <property type="evidence" value="ECO:0007669"/>
    <property type="project" value="UniProtKB-UniRule"/>
</dbReference>
<evidence type="ECO:0000256" key="7">
    <source>
        <dbReference type="ARBA" id="ARBA00022813"/>
    </source>
</evidence>
<dbReference type="OrthoDB" id="9802364at2"/>
<dbReference type="FunFam" id="2.10.109.10:FF:000001">
    <property type="entry name" value="LexA repressor"/>
    <property type="match status" value="1"/>
</dbReference>
<evidence type="ECO:0000256" key="11">
    <source>
        <dbReference type="ARBA" id="ARBA00023204"/>
    </source>
</evidence>
<dbReference type="CDD" id="cd00090">
    <property type="entry name" value="HTH_ARSR"/>
    <property type="match status" value="1"/>
</dbReference>
<dbReference type="PANTHER" id="PTHR33516:SF2">
    <property type="entry name" value="LEXA REPRESSOR-RELATED"/>
    <property type="match status" value="1"/>
</dbReference>
<proteinExistence type="inferred from homology"/>
<dbReference type="GO" id="GO:0006260">
    <property type="term" value="P:DNA replication"/>
    <property type="evidence" value="ECO:0007669"/>
    <property type="project" value="UniProtKB-UniRule"/>
</dbReference>
<dbReference type="GO" id="GO:0003677">
    <property type="term" value="F:DNA binding"/>
    <property type="evidence" value="ECO:0007669"/>
    <property type="project" value="UniProtKB-UniRule"/>
</dbReference>
<feature type="domain" description="LexA repressor DNA-binding" evidence="16">
    <location>
        <begin position="10"/>
        <end position="72"/>
    </location>
</feature>
<evidence type="ECO:0000256" key="5">
    <source>
        <dbReference type="ARBA" id="ARBA00022763"/>
    </source>
</evidence>
<comment type="similarity">
    <text evidence="1 13 14">Belongs to the peptidase S24 family.</text>
</comment>
<dbReference type="InterPro" id="IPR006199">
    <property type="entry name" value="LexA_DNA-bd_dom"/>
</dbReference>
<name>A0A3N0AHP4_9ACTN</name>
<comment type="catalytic activity">
    <reaction evidence="13">
        <text>Hydrolysis of Ala-|-Gly bond in repressor LexA.</text>
        <dbReference type="EC" id="3.4.21.88"/>
    </reaction>
</comment>
<feature type="site" description="Cleavage; by autolysis" evidence="13">
    <location>
        <begin position="113"/>
        <end position="114"/>
    </location>
</feature>
<dbReference type="Gene3D" id="2.10.109.10">
    <property type="entry name" value="Umud Fragment, subunit A"/>
    <property type="match status" value="1"/>
</dbReference>
<dbReference type="InterPro" id="IPR036388">
    <property type="entry name" value="WH-like_DNA-bd_sf"/>
</dbReference>
<evidence type="ECO:0000256" key="10">
    <source>
        <dbReference type="ARBA" id="ARBA00023163"/>
    </source>
</evidence>
<feature type="active site" description="For autocatalytic cleavage activity" evidence="13">
    <location>
        <position position="148"/>
    </location>
</feature>
<dbReference type="GO" id="GO:0006508">
    <property type="term" value="P:proteolysis"/>
    <property type="evidence" value="ECO:0007669"/>
    <property type="project" value="InterPro"/>
</dbReference>
<dbReference type="HAMAP" id="MF_00015">
    <property type="entry name" value="LexA"/>
    <property type="match status" value="1"/>
</dbReference>
<evidence type="ECO:0000259" key="15">
    <source>
        <dbReference type="Pfam" id="PF00717"/>
    </source>
</evidence>
<evidence type="ECO:0000313" key="18">
    <source>
        <dbReference type="Proteomes" id="UP000267368"/>
    </source>
</evidence>
<accession>A0A3N0AHP4</accession>
<dbReference type="PRINTS" id="PR00726">
    <property type="entry name" value="LEXASERPTASE"/>
</dbReference>
<dbReference type="InterPro" id="IPR039418">
    <property type="entry name" value="LexA-like"/>
</dbReference>
<dbReference type="CDD" id="cd06529">
    <property type="entry name" value="S24_LexA-like"/>
    <property type="match status" value="1"/>
</dbReference>
<dbReference type="Pfam" id="PF00717">
    <property type="entry name" value="Peptidase_S24"/>
    <property type="match status" value="1"/>
</dbReference>
<reference evidence="18" key="1">
    <citation type="submission" date="2018-05" db="EMBL/GenBank/DDBJ databases">
        <title>Genome Sequencing of selected type strains of the family Eggerthellaceae.</title>
        <authorList>
            <person name="Danylec N."/>
            <person name="Stoll D.A."/>
            <person name="Doetsch A."/>
            <person name="Huch M."/>
        </authorList>
    </citation>
    <scope>NUCLEOTIDE SEQUENCE [LARGE SCALE GENOMIC DNA]</scope>
    <source>
        <strain evidence="18">DSM 17537</strain>
    </source>
</reference>
<dbReference type="Proteomes" id="UP000267368">
    <property type="component" value="Unassembled WGS sequence"/>
</dbReference>
<comment type="subunit">
    <text evidence="2 13">Homodimer.</text>
</comment>
<evidence type="ECO:0000256" key="1">
    <source>
        <dbReference type="ARBA" id="ARBA00007484"/>
    </source>
</evidence>